<evidence type="ECO:0000313" key="9">
    <source>
        <dbReference type="RefSeq" id="XP_014671262.1"/>
    </source>
</evidence>
<feature type="transmembrane region" description="Helical" evidence="6">
    <location>
        <begin position="138"/>
        <end position="159"/>
    </location>
</feature>
<feature type="compositionally biased region" description="Basic and acidic residues" evidence="5">
    <location>
        <begin position="78"/>
        <end position="87"/>
    </location>
</feature>
<dbReference type="Proteomes" id="UP000695022">
    <property type="component" value="Unplaced"/>
</dbReference>
<accession>A0ABM1EGE1</accession>
<feature type="transmembrane region" description="Helical" evidence="6">
    <location>
        <begin position="244"/>
        <end position="263"/>
    </location>
</feature>
<reference evidence="9" key="1">
    <citation type="submission" date="2025-08" db="UniProtKB">
        <authorList>
            <consortium name="RefSeq"/>
        </authorList>
    </citation>
    <scope>IDENTIFICATION</scope>
</reference>
<dbReference type="GeneID" id="106812024"/>
<feature type="non-terminal residue" evidence="9">
    <location>
        <position position="581"/>
    </location>
</feature>
<dbReference type="PANTHER" id="PTHR10783:SF103">
    <property type="entry name" value="SOLUTE CARRIER FAMILY 53 MEMBER 1"/>
    <property type="match status" value="1"/>
</dbReference>
<sequence>MAWRVHILPGDHLDQFVSDDASDYEIPKARKELLRKRARRNTRPWQPHPLTASSQQAQPREFEDASPGATRSFVHPRPWLEKPREPHPPAAASSQSRLQHPPATAAAASQTEPRELSRRRRPHPAAAAVETPWTTFRVGLFSGIVLVLSISIVLSALFVEVPTDWRPALRMYRGAFLVVLFCFLLSVNTYGWRSSGVNHVLIFELDPRDNLDHQQLSEVASFLMMVWCLSGLSYMYGDIIMIKSLVQPLVLILFMITFLLNPFKCFYHSARFWLLKVIWRIVTAPFHHVGFADFWLADQLNSLTAVIIDMQYFVCFYAFSFDWSSFTASGSTEFKSDVCMSNIYGLRPLISCLPAWWRFVQCLRRYRDTRLAFPHLANAGKYSTTFFVVLFSSLHKWQKGLQSYYYFAVIEDLILRLSWTTNLVNWQLVDEDVLMTLLALLEVSRRFIWNFFRLENEHLNNCGQFRAVRDISVAPLSTNDLYMILHMMDEPDGVVHRRKNRLKNKFGKSLKKADTKLWLSRRRVLIGGEGKAKTRGVRFRERVSLRIDAGGTGRSAACVRLTTQAKTSRHCPAAITRKRER</sequence>
<protein>
    <submittedName>
        <fullName evidence="9">Xenotropic and polytropic retrovirus receptor 1 homolog</fullName>
    </submittedName>
</protein>
<dbReference type="InterPro" id="IPR004342">
    <property type="entry name" value="EXS_C"/>
</dbReference>
<dbReference type="PROSITE" id="PS51380">
    <property type="entry name" value="EXS"/>
    <property type="match status" value="1"/>
</dbReference>
<feature type="domain" description="EXS" evidence="7">
    <location>
        <begin position="227"/>
        <end position="485"/>
    </location>
</feature>
<name>A0ABM1EGE1_PRICU</name>
<feature type="transmembrane region" description="Helical" evidence="6">
    <location>
        <begin position="171"/>
        <end position="192"/>
    </location>
</feature>
<gene>
    <name evidence="9" type="primary">LOC106812024</name>
</gene>
<evidence type="ECO:0000256" key="5">
    <source>
        <dbReference type="SAM" id="MobiDB-lite"/>
    </source>
</evidence>
<evidence type="ECO:0000256" key="3">
    <source>
        <dbReference type="ARBA" id="ARBA00022989"/>
    </source>
</evidence>
<dbReference type="Pfam" id="PF03124">
    <property type="entry name" value="EXS"/>
    <property type="match status" value="2"/>
</dbReference>
<keyword evidence="2 6" id="KW-0812">Transmembrane</keyword>
<evidence type="ECO:0000256" key="6">
    <source>
        <dbReference type="SAM" id="Phobius"/>
    </source>
</evidence>
<proteinExistence type="predicted"/>
<keyword evidence="4 6" id="KW-0472">Membrane</keyword>
<comment type="subcellular location">
    <subcellularLocation>
        <location evidence="1">Membrane</location>
        <topology evidence="1">Multi-pass membrane protein</topology>
    </subcellularLocation>
</comment>
<evidence type="ECO:0000256" key="2">
    <source>
        <dbReference type="ARBA" id="ARBA00022692"/>
    </source>
</evidence>
<evidence type="ECO:0000256" key="1">
    <source>
        <dbReference type="ARBA" id="ARBA00004141"/>
    </source>
</evidence>
<keyword evidence="9" id="KW-0675">Receptor</keyword>
<dbReference type="RefSeq" id="XP_014671262.1">
    <property type="nucleotide sequence ID" value="XM_014815776.1"/>
</dbReference>
<keyword evidence="3 6" id="KW-1133">Transmembrane helix</keyword>
<evidence type="ECO:0000259" key="7">
    <source>
        <dbReference type="PROSITE" id="PS51380"/>
    </source>
</evidence>
<feature type="transmembrane region" description="Helical" evidence="6">
    <location>
        <begin position="219"/>
        <end position="237"/>
    </location>
</feature>
<keyword evidence="8" id="KW-1185">Reference proteome</keyword>
<evidence type="ECO:0000313" key="8">
    <source>
        <dbReference type="Proteomes" id="UP000695022"/>
    </source>
</evidence>
<dbReference type="PANTHER" id="PTHR10783">
    <property type="entry name" value="XENOTROPIC AND POLYTROPIC RETROVIRUS RECEPTOR 1-RELATED"/>
    <property type="match status" value="1"/>
</dbReference>
<evidence type="ECO:0000256" key="4">
    <source>
        <dbReference type="ARBA" id="ARBA00023136"/>
    </source>
</evidence>
<feature type="region of interest" description="Disordered" evidence="5">
    <location>
        <begin position="35"/>
        <end position="126"/>
    </location>
</feature>
<organism evidence="8 9">
    <name type="scientific">Priapulus caudatus</name>
    <name type="common">Priapulid worm</name>
    <dbReference type="NCBI Taxonomy" id="37621"/>
    <lineage>
        <taxon>Eukaryota</taxon>
        <taxon>Metazoa</taxon>
        <taxon>Ecdysozoa</taxon>
        <taxon>Scalidophora</taxon>
        <taxon>Priapulida</taxon>
        <taxon>Priapulimorpha</taxon>
        <taxon>Priapulimorphida</taxon>
        <taxon>Priapulidae</taxon>
        <taxon>Priapulus</taxon>
    </lineage>
</organism>